<dbReference type="InterPro" id="IPR011701">
    <property type="entry name" value="MFS"/>
</dbReference>
<name>K0K799_WICCF</name>
<keyword evidence="4 7" id="KW-1133">Transmembrane helix</keyword>
<sequence length="475" mass="54080">MTLVVLKSLRTLVWGPPPETKLERNLLFKIDWFVLSYTCLAFWCLAIDTSNVSNAYVSGMKEELGIKGNQFNIINTCWTVGYVVGMIPNNLILLKIKPSIWMNFCMFIWGIFTLGMFKVNNWKQICALRFFQAAFESVIFSGSHMILGAWYKPNELSKRSAIFTSSALIGGIFSGSMQGRIQSTMHGLKGLSGWRWLFIIDFLITFVVVIYGILCFPDTPELCHRKFIFSDEEIQLARSRVIKPPPIRLDRTVFLRVLKNWKWYGFSLLFTLAGENISWNANSIFALWLTYNKYPIQDRNYYPMGISAVGIISSFISGIYIDMTHKFLHIALIVSTVLLISTILIWSAPLNTTAVFIAHYLTGISYSVQPVFFAWCNLSIQNDAELKIVTLASMNMFSNAVNAWWGLLFFAADQVPLSKRGCYAMLATIITTPLVALGINYGLTREKRRKEQISHEELESQTSVVEIEHNGIDKQ</sequence>
<dbReference type="FunFam" id="1.20.1250.20:FF:000065">
    <property type="entry name" value="Putative MFS pantothenate transporter"/>
    <property type="match status" value="1"/>
</dbReference>
<evidence type="ECO:0000313" key="9">
    <source>
        <dbReference type="Proteomes" id="UP000009328"/>
    </source>
</evidence>
<dbReference type="Proteomes" id="UP000009328">
    <property type="component" value="Unassembled WGS sequence"/>
</dbReference>
<evidence type="ECO:0000256" key="3">
    <source>
        <dbReference type="ARBA" id="ARBA00022692"/>
    </source>
</evidence>
<dbReference type="SUPFAM" id="SSF103473">
    <property type="entry name" value="MFS general substrate transporter"/>
    <property type="match status" value="1"/>
</dbReference>
<dbReference type="GO" id="GO:0098717">
    <property type="term" value="P:pantothenate import across plasma membrane"/>
    <property type="evidence" value="ECO:0007669"/>
    <property type="project" value="TreeGrafter"/>
</dbReference>
<comment type="caution">
    <text evidence="8">The sequence shown here is derived from an EMBL/GenBank/DDBJ whole genome shotgun (WGS) entry which is preliminary data.</text>
</comment>
<evidence type="ECO:0000256" key="7">
    <source>
        <dbReference type="SAM" id="Phobius"/>
    </source>
</evidence>
<dbReference type="GO" id="GO:0015233">
    <property type="term" value="F:pantothenate transmembrane transporter activity"/>
    <property type="evidence" value="ECO:0007669"/>
    <property type="project" value="TreeGrafter"/>
</dbReference>
<evidence type="ECO:0000256" key="6">
    <source>
        <dbReference type="ARBA" id="ARBA00037968"/>
    </source>
</evidence>
<keyword evidence="9" id="KW-1185">Reference proteome</keyword>
<comment type="subcellular location">
    <subcellularLocation>
        <location evidence="1">Membrane</location>
        <topology evidence="1">Multi-pass membrane protein</topology>
    </subcellularLocation>
</comment>
<feature type="transmembrane region" description="Helical" evidence="7">
    <location>
        <begin position="193"/>
        <end position="216"/>
    </location>
</feature>
<protein>
    <submittedName>
        <fullName evidence="8">Pantothenate transporter</fullName>
    </submittedName>
</protein>
<feature type="transmembrane region" description="Helical" evidence="7">
    <location>
        <begin position="423"/>
        <end position="443"/>
    </location>
</feature>
<feature type="transmembrane region" description="Helical" evidence="7">
    <location>
        <begin position="73"/>
        <end position="93"/>
    </location>
</feature>
<evidence type="ECO:0000256" key="4">
    <source>
        <dbReference type="ARBA" id="ARBA00022989"/>
    </source>
</evidence>
<feature type="transmembrane region" description="Helical" evidence="7">
    <location>
        <begin position="162"/>
        <end position="181"/>
    </location>
</feature>
<evidence type="ECO:0000256" key="5">
    <source>
        <dbReference type="ARBA" id="ARBA00023136"/>
    </source>
</evidence>
<dbReference type="HOGENOM" id="CLU_001265_4_2_1"/>
<accession>K0K799</accession>
<feature type="transmembrane region" description="Helical" evidence="7">
    <location>
        <begin position="301"/>
        <end position="321"/>
    </location>
</feature>
<dbReference type="GO" id="GO:0005886">
    <property type="term" value="C:plasma membrane"/>
    <property type="evidence" value="ECO:0007669"/>
    <property type="project" value="TreeGrafter"/>
</dbReference>
<evidence type="ECO:0000256" key="1">
    <source>
        <dbReference type="ARBA" id="ARBA00004141"/>
    </source>
</evidence>
<proteinExistence type="inferred from homology"/>
<feature type="transmembrane region" description="Helical" evidence="7">
    <location>
        <begin position="129"/>
        <end position="150"/>
    </location>
</feature>
<comment type="similarity">
    <text evidence="6">Belongs to the major facilitator superfamily. Allantoate permease family.</text>
</comment>
<reference evidence="8 9" key="1">
    <citation type="journal article" date="2012" name="Eukaryot. Cell">
        <title>Draft genome sequence of Wickerhamomyces ciferrii NRRL Y-1031 F-60-10.</title>
        <authorList>
            <person name="Schneider J."/>
            <person name="Andrea H."/>
            <person name="Blom J."/>
            <person name="Jaenicke S."/>
            <person name="Ruckert C."/>
            <person name="Schorsch C."/>
            <person name="Szczepanowski R."/>
            <person name="Farwick M."/>
            <person name="Goesmann A."/>
            <person name="Puhler A."/>
            <person name="Schaffer S."/>
            <person name="Tauch A."/>
            <person name="Kohler T."/>
            <person name="Brinkrolf K."/>
        </authorList>
    </citation>
    <scope>NUCLEOTIDE SEQUENCE [LARGE SCALE GENOMIC DNA]</scope>
    <source>
        <strain evidence="9">ATCC 14091 / BCRC 22168 / CBS 111 / JCM 3599 / NBRC 0793 / NRRL Y-1031 F-60-10</strain>
    </source>
</reference>
<dbReference type="STRING" id="1206466.K0K799"/>
<organism evidence="8 9">
    <name type="scientific">Wickerhamomyces ciferrii (strain ATCC 14091 / BCRC 22168 / CBS 111 / JCM 3599 / NBRC 0793 / NRRL Y-1031 F-60-10)</name>
    <name type="common">Yeast</name>
    <name type="synonym">Pichia ciferrii</name>
    <dbReference type="NCBI Taxonomy" id="1206466"/>
    <lineage>
        <taxon>Eukaryota</taxon>
        <taxon>Fungi</taxon>
        <taxon>Dikarya</taxon>
        <taxon>Ascomycota</taxon>
        <taxon>Saccharomycotina</taxon>
        <taxon>Saccharomycetes</taxon>
        <taxon>Phaffomycetales</taxon>
        <taxon>Wickerhamomycetaceae</taxon>
        <taxon>Wickerhamomyces</taxon>
    </lineage>
</organism>
<feature type="transmembrane region" description="Helical" evidence="7">
    <location>
        <begin position="263"/>
        <end position="289"/>
    </location>
</feature>
<dbReference type="PANTHER" id="PTHR43791:SF4">
    <property type="entry name" value="PANTOTHENATE TRANSPORTER FEN2"/>
    <property type="match status" value="1"/>
</dbReference>
<dbReference type="Pfam" id="PF07690">
    <property type="entry name" value="MFS_1"/>
    <property type="match status" value="1"/>
</dbReference>
<feature type="transmembrane region" description="Helical" evidence="7">
    <location>
        <begin position="328"/>
        <end position="348"/>
    </location>
</feature>
<dbReference type="EMBL" id="CAIF01000003">
    <property type="protein sequence ID" value="CCH40715.1"/>
    <property type="molecule type" value="Genomic_DNA"/>
</dbReference>
<keyword evidence="5 7" id="KW-0472">Membrane</keyword>
<keyword evidence="3 7" id="KW-0812">Transmembrane</keyword>
<keyword evidence="2" id="KW-0813">Transport</keyword>
<feature type="transmembrane region" description="Helical" evidence="7">
    <location>
        <begin position="354"/>
        <end position="376"/>
    </location>
</feature>
<dbReference type="eggNOG" id="KOG2533">
    <property type="taxonomic scope" value="Eukaryota"/>
</dbReference>
<dbReference type="Gene3D" id="1.20.1250.20">
    <property type="entry name" value="MFS general substrate transporter like domains"/>
    <property type="match status" value="1"/>
</dbReference>
<feature type="transmembrane region" description="Helical" evidence="7">
    <location>
        <begin position="32"/>
        <end position="53"/>
    </location>
</feature>
<feature type="transmembrane region" description="Helical" evidence="7">
    <location>
        <begin position="388"/>
        <end position="411"/>
    </location>
</feature>
<dbReference type="AlphaFoldDB" id="K0K799"/>
<dbReference type="InterPro" id="IPR036259">
    <property type="entry name" value="MFS_trans_sf"/>
</dbReference>
<gene>
    <name evidence="8" type="ORF">BN7_249</name>
</gene>
<feature type="transmembrane region" description="Helical" evidence="7">
    <location>
        <begin position="100"/>
        <end position="117"/>
    </location>
</feature>
<dbReference type="PANTHER" id="PTHR43791">
    <property type="entry name" value="PERMEASE-RELATED"/>
    <property type="match status" value="1"/>
</dbReference>
<dbReference type="InParanoid" id="K0K799"/>
<evidence type="ECO:0000256" key="2">
    <source>
        <dbReference type="ARBA" id="ARBA00022448"/>
    </source>
</evidence>
<evidence type="ECO:0000313" key="8">
    <source>
        <dbReference type="EMBL" id="CCH40715.1"/>
    </source>
</evidence>